<feature type="transmembrane region" description="Helical" evidence="2">
    <location>
        <begin position="55"/>
        <end position="76"/>
    </location>
</feature>
<dbReference type="PANTHER" id="PTHR42709:SF9">
    <property type="entry name" value="ALKALINE PHOSPHATASE LIKE PROTEIN"/>
    <property type="match status" value="1"/>
</dbReference>
<feature type="transmembrane region" description="Helical" evidence="2">
    <location>
        <begin position="20"/>
        <end position="43"/>
    </location>
</feature>
<dbReference type="STRING" id="200991.AUC31_01175"/>
<dbReference type="Pfam" id="PF09335">
    <property type="entry name" value="VTT_dom"/>
    <property type="match status" value="1"/>
</dbReference>
<dbReference type="Proteomes" id="UP000067683">
    <property type="component" value="Chromosome"/>
</dbReference>
<sequence>MELDFLWEMAMEYGYLSMFLVNWLLLFGLPIPNEFAAAFSGVVTETSDFKPLPAFLSAYSGLITSNLFAYGLGWLFGHRLIAWLQTTFLQSGIERFRQFLAHKGNWAIAFSFFLPGVRWAMPYVVGADRFPLGRYLLFAMPAGFVWTITYFTLGRSFPYAYEAILGHLQWFLIALSSIAVLGLVAYLTIFRKGGKGGQV</sequence>
<dbReference type="RefSeq" id="WP_058380654.1">
    <property type="nucleotide sequence ID" value="NZ_CP013659.2"/>
</dbReference>
<dbReference type="InterPro" id="IPR051311">
    <property type="entry name" value="DedA_domain"/>
</dbReference>
<evidence type="ECO:0000259" key="3">
    <source>
        <dbReference type="Pfam" id="PF09335"/>
    </source>
</evidence>
<dbReference type="EMBL" id="CP013659">
    <property type="protein sequence ID" value="ALS73945.1"/>
    <property type="molecule type" value="Genomic_DNA"/>
</dbReference>
<dbReference type="PANTHER" id="PTHR42709">
    <property type="entry name" value="ALKALINE PHOSPHATASE LIKE PROTEIN"/>
    <property type="match status" value="1"/>
</dbReference>
<evidence type="ECO:0000313" key="4">
    <source>
        <dbReference type="EMBL" id="ALS73945.1"/>
    </source>
</evidence>
<keyword evidence="2" id="KW-0472">Membrane</keyword>
<keyword evidence="2" id="KW-1133">Transmembrane helix</keyword>
<protein>
    <submittedName>
        <fullName evidence="4">Alkaline phosphatase</fullName>
    </submittedName>
</protein>
<evidence type="ECO:0000256" key="1">
    <source>
        <dbReference type="ARBA" id="ARBA00010792"/>
    </source>
</evidence>
<feature type="domain" description="VTT" evidence="3">
    <location>
        <begin position="31"/>
        <end position="155"/>
    </location>
</feature>
<dbReference type="KEGG" id="prt:AUC31_01175"/>
<comment type="similarity">
    <text evidence="1">Belongs to the DedA family.</text>
</comment>
<feature type="transmembrane region" description="Helical" evidence="2">
    <location>
        <begin position="168"/>
        <end position="189"/>
    </location>
</feature>
<evidence type="ECO:0000313" key="5">
    <source>
        <dbReference type="Proteomes" id="UP000067683"/>
    </source>
</evidence>
<dbReference type="InterPro" id="IPR032816">
    <property type="entry name" value="VTT_dom"/>
</dbReference>
<dbReference type="OrthoDB" id="9782291at2"/>
<organism evidence="4 5">
    <name type="scientific">Planococcus rifietoensis</name>
    <dbReference type="NCBI Taxonomy" id="200991"/>
    <lineage>
        <taxon>Bacteria</taxon>
        <taxon>Bacillati</taxon>
        <taxon>Bacillota</taxon>
        <taxon>Bacilli</taxon>
        <taxon>Bacillales</taxon>
        <taxon>Caryophanaceae</taxon>
        <taxon>Planococcus</taxon>
    </lineage>
</organism>
<keyword evidence="5" id="KW-1185">Reference proteome</keyword>
<feature type="transmembrane region" description="Helical" evidence="2">
    <location>
        <begin position="132"/>
        <end position="153"/>
    </location>
</feature>
<reference evidence="4" key="1">
    <citation type="submission" date="2016-01" db="EMBL/GenBank/DDBJ databases">
        <title>Complete genome of Planococcus rifietoensis type strain M8.</title>
        <authorList>
            <person name="See-Too W.S."/>
        </authorList>
    </citation>
    <scope>NUCLEOTIDE SEQUENCE [LARGE SCALE GENOMIC DNA]</scope>
    <source>
        <strain evidence="4">M8</strain>
    </source>
</reference>
<name>A0A0U2N301_9BACL</name>
<accession>A0A0U2N301</accession>
<dbReference type="GO" id="GO:0005886">
    <property type="term" value="C:plasma membrane"/>
    <property type="evidence" value="ECO:0007669"/>
    <property type="project" value="TreeGrafter"/>
</dbReference>
<evidence type="ECO:0000256" key="2">
    <source>
        <dbReference type="SAM" id="Phobius"/>
    </source>
</evidence>
<dbReference type="AlphaFoldDB" id="A0A0U2N301"/>
<keyword evidence="2" id="KW-0812">Transmembrane</keyword>
<proteinExistence type="inferred from homology"/>
<gene>
    <name evidence="4" type="ORF">AUC31_01175</name>
</gene>